<feature type="compositionally biased region" description="Pro residues" evidence="1">
    <location>
        <begin position="245"/>
        <end position="256"/>
    </location>
</feature>
<dbReference type="InParanoid" id="A0A7R5L597"/>
<feature type="compositionally biased region" description="Low complexity" evidence="1">
    <location>
        <begin position="205"/>
        <end position="216"/>
    </location>
</feature>
<proteinExistence type="predicted"/>
<sequence>MSQNKSKQCSREQEPCQRRSEASRSPGEGGTPAQLGQRLVLPTNRKKKEDQSQPGSTTARGLPAPQGNAGCQQDSPTQLEGSAPLPGPRFCSRAGKGRRGPGRGGGTRRGHRAGANRPPPQGRYRQRYRQRTHPAPDELSRDTAPLAPPGPALPPVATAPTRPRHRRSPSTGRAPTAVSRETARGGARAELTPRRADWPGRRPRVPTGGRARGTPPDALIGRGRLTCACAPRACRVHVCAAPAPRAAPPPPTPPQPRPEEAPPSALPLTGGAGPARALRVPTALAALPRAGLGRGRRGRRSALPSPALPVPGAPEALAAVAGSGSWDRAPPLPPVFWGFLLGVVRVLPGPQPRGGVSAGSPGAGPPERGREVSHAAGAGPPRREGGMCCSSRGSSSLLPLVSALEDPLI</sequence>
<protein>
    <submittedName>
        <fullName evidence="3">Translation initiation factor IF-2-like</fullName>
    </submittedName>
</protein>
<accession>A0A7R5L597</accession>
<keyword evidence="2" id="KW-1185">Reference proteome</keyword>
<feature type="region of interest" description="Disordered" evidence="1">
    <location>
        <begin position="289"/>
        <end position="312"/>
    </location>
</feature>
<dbReference type="GeneID" id="120325125"/>
<evidence type="ECO:0000313" key="3">
    <source>
        <dbReference type="RefSeq" id="XP_039246483.1"/>
    </source>
</evidence>
<name>A0A7R5L597_9PASS</name>
<evidence type="ECO:0000313" key="2">
    <source>
        <dbReference type="Proteomes" id="UP000504627"/>
    </source>
</evidence>
<gene>
    <name evidence="3" type="primary">LOC120325125</name>
</gene>
<dbReference type="AlphaFoldDB" id="A0A7R5L597"/>
<dbReference type="RefSeq" id="XP_039246483.1">
    <property type="nucleotide sequence ID" value="XM_039390549.1"/>
</dbReference>
<feature type="region of interest" description="Disordered" evidence="1">
    <location>
        <begin position="352"/>
        <end position="394"/>
    </location>
</feature>
<feature type="compositionally biased region" description="Polar residues" evidence="1">
    <location>
        <begin position="69"/>
        <end position="80"/>
    </location>
</feature>
<feature type="compositionally biased region" description="Basic residues" evidence="1">
    <location>
        <begin position="95"/>
        <end position="114"/>
    </location>
</feature>
<feature type="compositionally biased region" description="Basic and acidic residues" evidence="1">
    <location>
        <begin position="191"/>
        <end position="200"/>
    </location>
</feature>
<organism evidence="2 3">
    <name type="scientific">Pipra filicauda</name>
    <name type="common">Wire-tailed manakin</name>
    <dbReference type="NCBI Taxonomy" id="649802"/>
    <lineage>
        <taxon>Eukaryota</taxon>
        <taxon>Metazoa</taxon>
        <taxon>Chordata</taxon>
        <taxon>Craniata</taxon>
        <taxon>Vertebrata</taxon>
        <taxon>Euteleostomi</taxon>
        <taxon>Archelosauria</taxon>
        <taxon>Archosauria</taxon>
        <taxon>Dinosauria</taxon>
        <taxon>Saurischia</taxon>
        <taxon>Theropoda</taxon>
        <taxon>Coelurosauria</taxon>
        <taxon>Aves</taxon>
        <taxon>Neognathae</taxon>
        <taxon>Neoaves</taxon>
        <taxon>Telluraves</taxon>
        <taxon>Australaves</taxon>
        <taxon>Passeriformes</taxon>
        <taxon>Pipridae</taxon>
        <taxon>Pipra</taxon>
    </lineage>
</organism>
<reference evidence="3" key="1">
    <citation type="submission" date="2025-08" db="UniProtKB">
        <authorList>
            <consortium name="RefSeq"/>
        </authorList>
    </citation>
    <scope>IDENTIFICATION</scope>
    <source>
        <tissue evidence="3">Muscle</tissue>
    </source>
</reference>
<feature type="region of interest" description="Disordered" evidence="1">
    <location>
        <begin position="1"/>
        <end position="220"/>
    </location>
</feature>
<feature type="compositionally biased region" description="Basic and acidic residues" evidence="1">
    <location>
        <begin position="9"/>
        <end position="22"/>
    </location>
</feature>
<dbReference type="Proteomes" id="UP000504627">
    <property type="component" value="Unplaced"/>
</dbReference>
<evidence type="ECO:0000256" key="1">
    <source>
        <dbReference type="SAM" id="MobiDB-lite"/>
    </source>
</evidence>
<feature type="region of interest" description="Disordered" evidence="1">
    <location>
        <begin position="244"/>
        <end position="274"/>
    </location>
</feature>